<evidence type="ECO:0000256" key="1">
    <source>
        <dbReference type="ARBA" id="ARBA00002219"/>
    </source>
</evidence>
<comment type="function">
    <text evidence="1">Acts as a defensive agent. Recognizes blood group fucosylated oligosaccharides including A, B, H and Lewis B-type antigens. Does not recognize Lewis A antigen and has low affinity for monovalent haptens.</text>
</comment>
<dbReference type="GO" id="GO:0010185">
    <property type="term" value="P:regulation of cellular defense response"/>
    <property type="evidence" value="ECO:0007669"/>
    <property type="project" value="UniProtKB-ARBA"/>
</dbReference>
<evidence type="ECO:0000313" key="9">
    <source>
        <dbReference type="EMBL" id="EKC26085.1"/>
    </source>
</evidence>
<dbReference type="InterPro" id="IPR001881">
    <property type="entry name" value="EGF-like_Ca-bd_dom"/>
</dbReference>
<evidence type="ECO:0000256" key="4">
    <source>
        <dbReference type="ARBA" id="ARBA00022723"/>
    </source>
</evidence>
<comment type="similarity">
    <text evidence="2">Belongs to the fucolectin family.</text>
</comment>
<organism evidence="9">
    <name type="scientific">Magallana gigas</name>
    <name type="common">Pacific oyster</name>
    <name type="synonym">Crassostrea gigas</name>
    <dbReference type="NCBI Taxonomy" id="29159"/>
    <lineage>
        <taxon>Eukaryota</taxon>
        <taxon>Metazoa</taxon>
        <taxon>Spiralia</taxon>
        <taxon>Lophotrochozoa</taxon>
        <taxon>Mollusca</taxon>
        <taxon>Bivalvia</taxon>
        <taxon>Autobranchia</taxon>
        <taxon>Pteriomorphia</taxon>
        <taxon>Ostreida</taxon>
        <taxon>Ostreoidea</taxon>
        <taxon>Ostreidae</taxon>
        <taxon>Magallana</taxon>
    </lineage>
</organism>
<dbReference type="SMART" id="SM00179">
    <property type="entry name" value="EGF_CA"/>
    <property type="match status" value="1"/>
</dbReference>
<dbReference type="PROSITE" id="PS01187">
    <property type="entry name" value="EGF_CA"/>
    <property type="match status" value="1"/>
</dbReference>
<keyword evidence="5" id="KW-0430">Lectin</keyword>
<protein>
    <submittedName>
        <fullName evidence="9">Fucolectin</fullName>
    </submittedName>
</protein>
<dbReference type="GO" id="GO:0005509">
    <property type="term" value="F:calcium ion binding"/>
    <property type="evidence" value="ECO:0007669"/>
    <property type="project" value="InterPro"/>
</dbReference>
<evidence type="ECO:0000256" key="5">
    <source>
        <dbReference type="ARBA" id="ARBA00022734"/>
    </source>
</evidence>
<dbReference type="EMBL" id="JH817786">
    <property type="protein sequence ID" value="EKC26085.1"/>
    <property type="molecule type" value="Genomic_DNA"/>
</dbReference>
<dbReference type="HOGENOM" id="CLU_072164_3_1_1"/>
<dbReference type="InterPro" id="IPR008979">
    <property type="entry name" value="Galactose-bd-like_sf"/>
</dbReference>
<dbReference type="Pfam" id="PF22633">
    <property type="entry name" value="F5_F8_type_C_2"/>
    <property type="match status" value="1"/>
</dbReference>
<evidence type="ECO:0000256" key="7">
    <source>
        <dbReference type="ARBA" id="ARBA00023157"/>
    </source>
</evidence>
<sequence length="196" mass="20938">MSKLSTKFDIDDCLDNPCDNGGTCSNNAGSFTCTCEGGFTGSLCNEVLSNIAEGKPAAQSTTQLEYIAAYAVDGNRETNHLVHSCTVTADADTNPWWKVDLQAVYSITSVKILNRGRDQYGDMSYKLRDVTVTVGLTESDVNTPCGFFAGPGTASQLVVIDCPTSTQGRFVKISQITEPLTLCEVDVFGVPVLPSN</sequence>
<dbReference type="PROSITE" id="PS50026">
    <property type="entry name" value="EGF_3"/>
    <property type="match status" value="1"/>
</dbReference>
<evidence type="ECO:0000256" key="2">
    <source>
        <dbReference type="ARBA" id="ARBA00010147"/>
    </source>
</evidence>
<dbReference type="SUPFAM" id="SSF49785">
    <property type="entry name" value="Galactose-binding domain-like"/>
    <property type="match status" value="1"/>
</dbReference>
<dbReference type="InterPro" id="IPR000742">
    <property type="entry name" value="EGF"/>
</dbReference>
<dbReference type="SMART" id="SM00607">
    <property type="entry name" value="FTP"/>
    <property type="match status" value="1"/>
</dbReference>
<dbReference type="PROSITE" id="PS00022">
    <property type="entry name" value="EGF_1"/>
    <property type="match status" value="1"/>
</dbReference>
<evidence type="ECO:0000256" key="8">
    <source>
        <dbReference type="PROSITE-ProRule" id="PRU00076"/>
    </source>
</evidence>
<dbReference type="Gene3D" id="2.10.25.10">
    <property type="entry name" value="Laminin"/>
    <property type="match status" value="1"/>
</dbReference>
<dbReference type="Gene3D" id="2.60.120.260">
    <property type="entry name" value="Galactose-binding domain-like"/>
    <property type="match status" value="1"/>
</dbReference>
<evidence type="ECO:0000256" key="6">
    <source>
        <dbReference type="ARBA" id="ARBA00022837"/>
    </source>
</evidence>
<keyword evidence="8" id="KW-0245">EGF-like domain</keyword>
<keyword evidence="4" id="KW-0479">Metal-binding</keyword>
<dbReference type="FunFam" id="2.10.25.10:FF:000031">
    <property type="entry name" value="neurogenic locus notch homolog protein 3"/>
    <property type="match status" value="1"/>
</dbReference>
<dbReference type="InterPro" id="IPR051941">
    <property type="entry name" value="BG_Antigen-Binding_Lectin"/>
</dbReference>
<dbReference type="InterPro" id="IPR006585">
    <property type="entry name" value="FTP1"/>
</dbReference>
<comment type="subunit">
    <text evidence="3">Homotrimer.</text>
</comment>
<dbReference type="InterPro" id="IPR000152">
    <property type="entry name" value="EGF-type_Asp/Asn_hydroxyl_site"/>
</dbReference>
<dbReference type="InterPro" id="IPR018097">
    <property type="entry name" value="EGF_Ca-bd_CS"/>
</dbReference>
<evidence type="ECO:0000256" key="3">
    <source>
        <dbReference type="ARBA" id="ARBA00011233"/>
    </source>
</evidence>
<dbReference type="CDD" id="cd00054">
    <property type="entry name" value="EGF_CA"/>
    <property type="match status" value="1"/>
</dbReference>
<dbReference type="SMART" id="SM00181">
    <property type="entry name" value="EGF"/>
    <property type="match status" value="1"/>
</dbReference>
<dbReference type="Pfam" id="PF00008">
    <property type="entry name" value="EGF"/>
    <property type="match status" value="1"/>
</dbReference>
<keyword evidence="6" id="KW-0106">Calcium</keyword>
<dbReference type="PROSITE" id="PS00010">
    <property type="entry name" value="ASX_HYDROXYL"/>
    <property type="match status" value="1"/>
</dbReference>
<dbReference type="GO" id="GO:0042806">
    <property type="term" value="F:fucose binding"/>
    <property type="evidence" value="ECO:0007669"/>
    <property type="project" value="UniProtKB-ARBA"/>
</dbReference>
<dbReference type="InParanoid" id="K1QBB9"/>
<proteinExistence type="inferred from homology"/>
<dbReference type="PANTHER" id="PTHR45713">
    <property type="entry name" value="FTP DOMAIN-CONTAINING PROTEIN"/>
    <property type="match status" value="1"/>
</dbReference>
<dbReference type="SUPFAM" id="SSF57196">
    <property type="entry name" value="EGF/Laminin"/>
    <property type="match status" value="1"/>
</dbReference>
<dbReference type="PROSITE" id="PS01186">
    <property type="entry name" value="EGF_2"/>
    <property type="match status" value="1"/>
</dbReference>
<dbReference type="AlphaFoldDB" id="K1QBB9"/>
<keyword evidence="7 8" id="KW-1015">Disulfide bond</keyword>
<comment type="caution">
    <text evidence="8">Lacks conserved residue(s) required for the propagation of feature annotation.</text>
</comment>
<accession>K1QBB9</accession>
<name>K1QBB9_MAGGI</name>
<dbReference type="GO" id="GO:0001868">
    <property type="term" value="P:regulation of complement activation, lectin pathway"/>
    <property type="evidence" value="ECO:0007669"/>
    <property type="project" value="UniProtKB-ARBA"/>
</dbReference>
<dbReference type="PANTHER" id="PTHR45713:SF6">
    <property type="entry name" value="F5_8 TYPE C DOMAIN-CONTAINING PROTEIN"/>
    <property type="match status" value="1"/>
</dbReference>
<feature type="disulfide bond" evidence="8">
    <location>
        <begin position="35"/>
        <end position="44"/>
    </location>
</feature>
<gene>
    <name evidence="9" type="ORF">CGI_10023392</name>
</gene>
<reference evidence="9" key="1">
    <citation type="journal article" date="2012" name="Nature">
        <title>The oyster genome reveals stress adaptation and complexity of shell formation.</title>
        <authorList>
            <person name="Zhang G."/>
            <person name="Fang X."/>
            <person name="Guo X."/>
            <person name="Li L."/>
            <person name="Luo R."/>
            <person name="Xu F."/>
            <person name="Yang P."/>
            <person name="Zhang L."/>
            <person name="Wang X."/>
            <person name="Qi H."/>
            <person name="Xiong Z."/>
            <person name="Que H."/>
            <person name="Xie Y."/>
            <person name="Holland P.W."/>
            <person name="Paps J."/>
            <person name="Zhu Y."/>
            <person name="Wu F."/>
            <person name="Chen Y."/>
            <person name="Wang J."/>
            <person name="Peng C."/>
            <person name="Meng J."/>
            <person name="Yang L."/>
            <person name="Liu J."/>
            <person name="Wen B."/>
            <person name="Zhang N."/>
            <person name="Huang Z."/>
            <person name="Zhu Q."/>
            <person name="Feng Y."/>
            <person name="Mount A."/>
            <person name="Hedgecock D."/>
            <person name="Xu Z."/>
            <person name="Liu Y."/>
            <person name="Domazet-Loso T."/>
            <person name="Du Y."/>
            <person name="Sun X."/>
            <person name="Zhang S."/>
            <person name="Liu B."/>
            <person name="Cheng P."/>
            <person name="Jiang X."/>
            <person name="Li J."/>
            <person name="Fan D."/>
            <person name="Wang W."/>
            <person name="Fu W."/>
            <person name="Wang T."/>
            <person name="Wang B."/>
            <person name="Zhang J."/>
            <person name="Peng Z."/>
            <person name="Li Y."/>
            <person name="Li N."/>
            <person name="Wang J."/>
            <person name="Chen M."/>
            <person name="He Y."/>
            <person name="Tan F."/>
            <person name="Song X."/>
            <person name="Zheng Q."/>
            <person name="Huang R."/>
            <person name="Yang H."/>
            <person name="Du X."/>
            <person name="Chen L."/>
            <person name="Yang M."/>
            <person name="Gaffney P.M."/>
            <person name="Wang S."/>
            <person name="Luo L."/>
            <person name="She Z."/>
            <person name="Ming Y."/>
            <person name="Huang W."/>
            <person name="Zhang S."/>
            <person name="Huang B."/>
            <person name="Zhang Y."/>
            <person name="Qu T."/>
            <person name="Ni P."/>
            <person name="Miao G."/>
            <person name="Wang J."/>
            <person name="Wang Q."/>
            <person name="Steinberg C.E."/>
            <person name="Wang H."/>
            <person name="Li N."/>
            <person name="Qian L."/>
            <person name="Zhang G."/>
            <person name="Li Y."/>
            <person name="Yang H."/>
            <person name="Liu X."/>
            <person name="Wang J."/>
            <person name="Yin Y."/>
            <person name="Wang J."/>
        </authorList>
    </citation>
    <scope>NUCLEOTIDE SEQUENCE [LARGE SCALE GENOMIC DNA]</scope>
    <source>
        <strain evidence="9">05x7-T-G4-1.051#20</strain>
    </source>
</reference>